<name>A0ABZ2TM00_9BACT</name>
<feature type="region of interest" description="Domain III" evidence="6">
    <location>
        <begin position="146"/>
        <end position="202"/>
    </location>
</feature>
<dbReference type="Pfam" id="PF14520">
    <property type="entry name" value="HHH_5"/>
    <property type="match status" value="1"/>
</dbReference>
<dbReference type="HAMAP" id="MF_00031">
    <property type="entry name" value="DNA_HJ_migration_RuvA"/>
    <property type="match status" value="1"/>
</dbReference>
<comment type="function">
    <text evidence="6">The RuvA-RuvB-RuvC complex processes Holliday junction (HJ) DNA during genetic recombination and DNA repair, while the RuvA-RuvB complex plays an important role in the rescue of blocked DNA replication forks via replication fork reversal (RFR). RuvA specifically binds to HJ cruciform DNA, conferring on it an open structure. The RuvB hexamer acts as an ATP-dependent pump, pulling dsDNA into and through the RuvAB complex. HJ branch migration allows RuvC to scan DNA until it finds its consensus sequence, where it cleaves and resolves the cruciform DNA.</text>
</comment>
<dbReference type="Proteomes" id="UP001622612">
    <property type="component" value="Chromosome"/>
</dbReference>
<dbReference type="EMBL" id="CP088155">
    <property type="protein sequence ID" value="WYM97092.1"/>
    <property type="molecule type" value="Genomic_DNA"/>
</dbReference>
<evidence type="ECO:0000256" key="3">
    <source>
        <dbReference type="ARBA" id="ARBA00023125"/>
    </source>
</evidence>
<dbReference type="InterPro" id="IPR003583">
    <property type="entry name" value="Hlx-hairpin-Hlx_DNA-bd_motif"/>
</dbReference>
<comment type="subunit">
    <text evidence="6">Homotetramer. Forms an RuvA(8)-RuvB(12)-Holliday junction (HJ) complex. HJ DNA is sandwiched between 2 RuvA tetramers; dsDNA enters through RuvA and exits via RuvB. An RuvB hexamer assembles on each DNA strand where it exits the tetramer. Each RuvB hexamer is contacted by two RuvA subunits (via domain III) on 2 adjacent RuvB subunits; this complex drives branch migration. In the full resolvosome a probable DNA-RuvA(4)-RuvB(12)-RuvC(2) complex forms which resolves the HJ.</text>
</comment>
<keyword evidence="5 6" id="KW-0234">DNA repair</keyword>
<organism evidence="8 9">
    <name type="scientific">Metamycoplasma faucium</name>
    <dbReference type="NCBI Taxonomy" id="56142"/>
    <lineage>
        <taxon>Bacteria</taxon>
        <taxon>Bacillati</taxon>
        <taxon>Mycoplasmatota</taxon>
        <taxon>Mycoplasmoidales</taxon>
        <taxon>Metamycoplasmataceae</taxon>
        <taxon>Metamycoplasma</taxon>
    </lineage>
</organism>
<reference evidence="8" key="1">
    <citation type="submission" date="2021-11" db="EMBL/GenBank/DDBJ databases">
        <title>The first genome sequence of unculturable Mycoplasma faucium obtained by de novo assembly of metagenomic reads.</title>
        <authorList>
            <person name="Sabat A.J."/>
            <person name="Bathoorn E."/>
            <person name="Akkerboom V."/>
            <person name="Friedrich A.W."/>
        </authorList>
    </citation>
    <scope>NUCLEOTIDE SEQUENCE [LARGE SCALE GENOMIC DNA]</scope>
    <source>
        <strain evidence="8">UMCG-MFM1</strain>
    </source>
</reference>
<keyword evidence="2 6" id="KW-0227">DNA damage</keyword>
<dbReference type="RefSeq" id="WP_405311335.1">
    <property type="nucleotide sequence ID" value="NZ_CP088155.1"/>
</dbReference>
<comment type="caution">
    <text evidence="6">Lacks conserved residue(s) required for the propagation of feature annotation.</text>
</comment>
<accession>A0ABZ2TM00</accession>
<comment type="domain">
    <text evidence="6">Has three domains with a flexible linker between the domains II and III and assumes an 'L' shape. Domain III is highly mobile and contacts RuvB.</text>
</comment>
<evidence type="ECO:0000259" key="7">
    <source>
        <dbReference type="SMART" id="SM00278"/>
    </source>
</evidence>
<feature type="domain" description="Helix-hairpin-helix DNA-binding motif class 1" evidence="7">
    <location>
        <begin position="104"/>
        <end position="123"/>
    </location>
</feature>
<evidence type="ECO:0000256" key="2">
    <source>
        <dbReference type="ARBA" id="ARBA00022763"/>
    </source>
</evidence>
<keyword evidence="4 6" id="KW-0233">DNA recombination</keyword>
<evidence type="ECO:0000256" key="5">
    <source>
        <dbReference type="ARBA" id="ARBA00023204"/>
    </source>
</evidence>
<keyword evidence="9" id="KW-1185">Reference proteome</keyword>
<dbReference type="NCBIfam" id="TIGR00084">
    <property type="entry name" value="ruvA"/>
    <property type="match status" value="1"/>
</dbReference>
<comment type="subcellular location">
    <subcellularLocation>
        <location evidence="6">Cytoplasm</location>
    </subcellularLocation>
</comment>
<dbReference type="SMART" id="SM00278">
    <property type="entry name" value="HhH1"/>
    <property type="match status" value="2"/>
</dbReference>
<evidence type="ECO:0000256" key="6">
    <source>
        <dbReference type="HAMAP-Rule" id="MF_00031"/>
    </source>
</evidence>
<dbReference type="InterPro" id="IPR013849">
    <property type="entry name" value="DNA_helicase_Holl-junc_RuvA_I"/>
</dbReference>
<protein>
    <recommendedName>
        <fullName evidence="6">Holliday junction branch migration complex subunit RuvA</fullName>
    </recommendedName>
</protein>
<evidence type="ECO:0000256" key="4">
    <source>
        <dbReference type="ARBA" id="ARBA00023172"/>
    </source>
</evidence>
<proteinExistence type="inferred from homology"/>
<comment type="similarity">
    <text evidence="6">Belongs to the RuvA family.</text>
</comment>
<gene>
    <name evidence="6 8" type="primary">ruvA</name>
    <name evidence="8" type="ORF">LQ356_02685</name>
</gene>
<dbReference type="InterPro" id="IPR000085">
    <property type="entry name" value="RuvA"/>
</dbReference>
<keyword evidence="3 6" id="KW-0238">DNA-binding</keyword>
<dbReference type="Gene3D" id="1.10.150.20">
    <property type="entry name" value="5' to 3' exonuclease, C-terminal subdomain"/>
    <property type="match status" value="1"/>
</dbReference>
<evidence type="ECO:0000313" key="9">
    <source>
        <dbReference type="Proteomes" id="UP001622612"/>
    </source>
</evidence>
<sequence>MTIYKYGKIMHVNTNYLILDHNGNGELIYVPNIERFKKDEVRKVFISSIENEYSKTTYGFENFKELVLFEDLISLQGLGPKTAISILNEGWEKIINLIADGNKDELEKINYVSSRVANNIVSNYQSKYAKFVEKLVNGEDWKAKNKVSNSYNNQFEETMKMLGFKTQQIKYALEKIKITENIEQCVEDAIKLISQNQHEIRV</sequence>
<dbReference type="InterPro" id="IPR010994">
    <property type="entry name" value="RuvA_2-like"/>
</dbReference>
<evidence type="ECO:0000256" key="1">
    <source>
        <dbReference type="ARBA" id="ARBA00022490"/>
    </source>
</evidence>
<dbReference type="SUPFAM" id="SSF47781">
    <property type="entry name" value="RuvA domain 2-like"/>
    <property type="match status" value="1"/>
</dbReference>
<evidence type="ECO:0000313" key="8">
    <source>
        <dbReference type="EMBL" id="WYM97092.1"/>
    </source>
</evidence>
<keyword evidence="1 6" id="KW-0963">Cytoplasm</keyword>
<feature type="domain" description="Helix-hairpin-helix DNA-binding motif class 1" evidence="7">
    <location>
        <begin position="70"/>
        <end position="89"/>
    </location>
</feature>
<dbReference type="Pfam" id="PF01330">
    <property type="entry name" value="RuvA_N"/>
    <property type="match status" value="1"/>
</dbReference>